<dbReference type="InterPro" id="IPR023753">
    <property type="entry name" value="FAD/NAD-binding_dom"/>
</dbReference>
<sequence>MKKLRLVLVGNGMAGVRTIEEVLKLAPDLYEITVFGSEPWPNYNRILLSPVLAGEQTLQDIVLNDWDWYKSNGITLRTGTTITKIDRHRREVIADDGSVTPYDRLILATDSGDWFYAIYAAGAGSRITRRDRLPRYCGY</sequence>
<dbReference type="Proteomes" id="UP000653343">
    <property type="component" value="Unassembled WGS sequence"/>
</dbReference>
<dbReference type="PANTHER" id="PTHR43429">
    <property type="entry name" value="PYRIDINE NUCLEOTIDE-DISULFIDE OXIDOREDUCTASE DOMAIN-CONTAINING"/>
    <property type="match status" value="1"/>
</dbReference>
<dbReference type="EMBL" id="BMYU01000002">
    <property type="protein sequence ID" value="GGX35960.1"/>
    <property type="molecule type" value="Genomic_DNA"/>
</dbReference>
<evidence type="ECO:0000259" key="5">
    <source>
        <dbReference type="Pfam" id="PF07992"/>
    </source>
</evidence>
<dbReference type="InterPro" id="IPR050260">
    <property type="entry name" value="FAD-bd_OxRdtase"/>
</dbReference>
<organism evidence="6 7">
    <name type="scientific">Undibacterium squillarum</name>
    <dbReference type="NCBI Taxonomy" id="1131567"/>
    <lineage>
        <taxon>Bacteria</taxon>
        <taxon>Pseudomonadati</taxon>
        <taxon>Pseudomonadota</taxon>
        <taxon>Betaproteobacteria</taxon>
        <taxon>Burkholderiales</taxon>
        <taxon>Oxalobacteraceae</taxon>
        <taxon>Undibacterium</taxon>
    </lineage>
</organism>
<gene>
    <name evidence="6" type="ORF">GCM10010946_11900</name>
</gene>
<comment type="caution">
    <text evidence="6">The sequence shown here is derived from an EMBL/GenBank/DDBJ whole genome shotgun (WGS) entry which is preliminary data.</text>
</comment>
<dbReference type="Gene3D" id="3.50.50.60">
    <property type="entry name" value="FAD/NAD(P)-binding domain"/>
    <property type="match status" value="1"/>
</dbReference>
<evidence type="ECO:0000313" key="6">
    <source>
        <dbReference type="EMBL" id="GGX35960.1"/>
    </source>
</evidence>
<evidence type="ECO:0000256" key="1">
    <source>
        <dbReference type="ARBA" id="ARBA00001974"/>
    </source>
</evidence>
<dbReference type="SUPFAM" id="SSF51905">
    <property type="entry name" value="FAD/NAD(P)-binding domain"/>
    <property type="match status" value="1"/>
</dbReference>
<evidence type="ECO:0000256" key="3">
    <source>
        <dbReference type="ARBA" id="ARBA00022630"/>
    </source>
</evidence>
<dbReference type="Pfam" id="PF07992">
    <property type="entry name" value="Pyr_redox_2"/>
    <property type="match status" value="1"/>
</dbReference>
<evidence type="ECO:0000256" key="4">
    <source>
        <dbReference type="ARBA" id="ARBA00022827"/>
    </source>
</evidence>
<accession>A0ABQ2XV83</accession>
<evidence type="ECO:0000256" key="2">
    <source>
        <dbReference type="ARBA" id="ARBA00006442"/>
    </source>
</evidence>
<name>A0ABQ2XV83_9BURK</name>
<keyword evidence="3" id="KW-0285">Flavoprotein</keyword>
<feature type="domain" description="FAD/NAD(P)-binding" evidence="5">
    <location>
        <begin position="5"/>
        <end position="109"/>
    </location>
</feature>
<comment type="similarity">
    <text evidence="2">Belongs to the FAD-dependent oxidoreductase family.</text>
</comment>
<keyword evidence="7" id="KW-1185">Reference proteome</keyword>
<dbReference type="PANTHER" id="PTHR43429:SF3">
    <property type="entry name" value="NITRITE REDUCTASE [NAD(P)H]"/>
    <property type="match status" value="1"/>
</dbReference>
<protein>
    <recommendedName>
        <fullName evidence="5">FAD/NAD(P)-binding domain-containing protein</fullName>
    </recommendedName>
</protein>
<comment type="cofactor">
    <cofactor evidence="1">
        <name>FAD</name>
        <dbReference type="ChEBI" id="CHEBI:57692"/>
    </cofactor>
</comment>
<dbReference type="InterPro" id="IPR036188">
    <property type="entry name" value="FAD/NAD-bd_sf"/>
</dbReference>
<reference evidence="7" key="1">
    <citation type="journal article" date="2019" name="Int. J. Syst. Evol. Microbiol.">
        <title>The Global Catalogue of Microorganisms (GCM) 10K type strain sequencing project: providing services to taxonomists for standard genome sequencing and annotation.</title>
        <authorList>
            <consortium name="The Broad Institute Genomics Platform"/>
            <consortium name="The Broad Institute Genome Sequencing Center for Infectious Disease"/>
            <person name="Wu L."/>
            <person name="Ma J."/>
        </authorList>
    </citation>
    <scope>NUCLEOTIDE SEQUENCE [LARGE SCALE GENOMIC DNA]</scope>
    <source>
        <strain evidence="7">KCTC 23917</strain>
    </source>
</reference>
<proteinExistence type="inferred from homology"/>
<keyword evidence="4" id="KW-0274">FAD</keyword>
<evidence type="ECO:0000313" key="7">
    <source>
        <dbReference type="Proteomes" id="UP000653343"/>
    </source>
</evidence>